<evidence type="ECO:0000313" key="3">
    <source>
        <dbReference type="Proteomes" id="UP000485058"/>
    </source>
</evidence>
<sequence length="81" mass="8426">RNTVDSPCTSTEKQACGGQEHHSGRSCLTAQVVASCHVGARADMASFVGKGGIAGCVVCAIQEVSPCQRVYMSTSEMSTMQ</sequence>
<dbReference type="AlphaFoldDB" id="A0A699ZSN0"/>
<proteinExistence type="predicted"/>
<gene>
    <name evidence="2" type="ORF">HaLaN_22815</name>
</gene>
<feature type="non-terminal residue" evidence="2">
    <location>
        <position position="1"/>
    </location>
</feature>
<evidence type="ECO:0000256" key="1">
    <source>
        <dbReference type="SAM" id="MobiDB-lite"/>
    </source>
</evidence>
<evidence type="ECO:0000313" key="2">
    <source>
        <dbReference type="EMBL" id="GFH24935.1"/>
    </source>
</evidence>
<feature type="compositionally biased region" description="Polar residues" evidence="1">
    <location>
        <begin position="1"/>
        <end position="13"/>
    </location>
</feature>
<protein>
    <submittedName>
        <fullName evidence="2">Uncharacterized protein</fullName>
    </submittedName>
</protein>
<organism evidence="2 3">
    <name type="scientific">Haematococcus lacustris</name>
    <name type="common">Green alga</name>
    <name type="synonym">Haematococcus pluvialis</name>
    <dbReference type="NCBI Taxonomy" id="44745"/>
    <lineage>
        <taxon>Eukaryota</taxon>
        <taxon>Viridiplantae</taxon>
        <taxon>Chlorophyta</taxon>
        <taxon>core chlorophytes</taxon>
        <taxon>Chlorophyceae</taxon>
        <taxon>CS clade</taxon>
        <taxon>Chlamydomonadales</taxon>
        <taxon>Haematococcaceae</taxon>
        <taxon>Haematococcus</taxon>
    </lineage>
</organism>
<dbReference type="EMBL" id="BLLF01002673">
    <property type="protein sequence ID" value="GFH24935.1"/>
    <property type="molecule type" value="Genomic_DNA"/>
</dbReference>
<keyword evidence="3" id="KW-1185">Reference proteome</keyword>
<feature type="region of interest" description="Disordered" evidence="1">
    <location>
        <begin position="1"/>
        <end position="22"/>
    </location>
</feature>
<dbReference type="Proteomes" id="UP000485058">
    <property type="component" value="Unassembled WGS sequence"/>
</dbReference>
<accession>A0A699ZSN0</accession>
<reference evidence="2 3" key="1">
    <citation type="submission" date="2020-02" db="EMBL/GenBank/DDBJ databases">
        <title>Draft genome sequence of Haematococcus lacustris strain NIES-144.</title>
        <authorList>
            <person name="Morimoto D."/>
            <person name="Nakagawa S."/>
            <person name="Yoshida T."/>
            <person name="Sawayama S."/>
        </authorList>
    </citation>
    <scope>NUCLEOTIDE SEQUENCE [LARGE SCALE GENOMIC DNA]</scope>
    <source>
        <strain evidence="2 3">NIES-144</strain>
    </source>
</reference>
<comment type="caution">
    <text evidence="2">The sequence shown here is derived from an EMBL/GenBank/DDBJ whole genome shotgun (WGS) entry which is preliminary data.</text>
</comment>
<name>A0A699ZSN0_HAELA</name>
<feature type="non-terminal residue" evidence="2">
    <location>
        <position position="81"/>
    </location>
</feature>